<comment type="caution">
    <text evidence="1">The sequence shown here is derived from an EMBL/GenBank/DDBJ whole genome shotgun (WGS) entry which is preliminary data.</text>
</comment>
<reference evidence="1 2" key="1">
    <citation type="submission" date="2019-04" db="EMBL/GenBank/DDBJ databases">
        <title>Lysinibacillus genome sequencing.</title>
        <authorList>
            <person name="Dunlap C."/>
        </authorList>
    </citation>
    <scope>NUCLEOTIDE SEQUENCE [LARGE SCALE GENOMIC DNA]</scope>
    <source>
        <strain evidence="1 2">KCTC 33042</strain>
    </source>
</reference>
<keyword evidence="2" id="KW-1185">Reference proteome</keyword>
<gene>
    <name evidence="1" type="ORF">FC748_02195</name>
</gene>
<organism evidence="1 2">
    <name type="scientific">Lysinibacillus tabacifolii</name>
    <dbReference type="NCBI Taxonomy" id="1173107"/>
    <lineage>
        <taxon>Bacteria</taxon>
        <taxon>Bacillati</taxon>
        <taxon>Bacillota</taxon>
        <taxon>Bacilli</taxon>
        <taxon>Bacillales</taxon>
        <taxon>Bacillaceae</taxon>
        <taxon>Lysinibacillus</taxon>
    </lineage>
</organism>
<accession>A0ABY2T218</accession>
<proteinExistence type="predicted"/>
<name>A0ABY2T218_9BACI</name>
<evidence type="ECO:0000313" key="2">
    <source>
        <dbReference type="Proteomes" id="UP000308330"/>
    </source>
</evidence>
<sequence>MKKIIATLMILVLTISMLPLSPNKVKAAEIETEKMDIPQEVLNSLPEEIQSILSGEKNMSYI</sequence>
<dbReference type="EMBL" id="SZPT01000001">
    <property type="protein sequence ID" value="TKI50059.1"/>
    <property type="molecule type" value="Genomic_DNA"/>
</dbReference>
<dbReference type="Proteomes" id="UP000308330">
    <property type="component" value="Unassembled WGS sequence"/>
</dbReference>
<evidence type="ECO:0000313" key="1">
    <source>
        <dbReference type="EMBL" id="TKI50059.1"/>
    </source>
</evidence>
<dbReference type="RefSeq" id="WP_025220057.1">
    <property type="nucleotide sequence ID" value="NZ_PYUE01000002.1"/>
</dbReference>
<protein>
    <submittedName>
        <fullName evidence="1">Uncharacterized protein</fullName>
    </submittedName>
</protein>